<evidence type="ECO:0000256" key="3">
    <source>
        <dbReference type="ARBA" id="ARBA00023180"/>
    </source>
</evidence>
<dbReference type="EMBL" id="JAOWKX010000001">
    <property type="protein sequence ID" value="MCV2883458.1"/>
    <property type="molecule type" value="Genomic_DNA"/>
</dbReference>
<dbReference type="InterPro" id="IPR001548">
    <property type="entry name" value="Peptidase_M2"/>
</dbReference>
<evidence type="ECO:0000313" key="6">
    <source>
        <dbReference type="Proteomes" id="UP001652504"/>
    </source>
</evidence>
<evidence type="ECO:0000256" key="2">
    <source>
        <dbReference type="ARBA" id="ARBA00023157"/>
    </source>
</evidence>
<dbReference type="SUPFAM" id="SSF55486">
    <property type="entry name" value="Metalloproteases ('zincins'), catalytic domain"/>
    <property type="match status" value="1"/>
</dbReference>
<organism evidence="5 6">
    <name type="scientific">Fluctibacter corallii</name>
    <dbReference type="NCBI Taxonomy" id="2984329"/>
    <lineage>
        <taxon>Bacteria</taxon>
        <taxon>Pseudomonadati</taxon>
        <taxon>Pseudomonadota</taxon>
        <taxon>Gammaproteobacteria</taxon>
        <taxon>Alteromonadales</taxon>
        <taxon>Alteromonadaceae</taxon>
        <taxon>Fluctibacter</taxon>
    </lineage>
</organism>
<dbReference type="PANTHER" id="PTHR10514">
    <property type="entry name" value="ANGIOTENSIN-CONVERTING ENZYME"/>
    <property type="match status" value="1"/>
</dbReference>
<dbReference type="PANTHER" id="PTHR10514:SF27">
    <property type="entry name" value="ANGIOTENSIN-CONVERTING ENZYME"/>
    <property type="match status" value="1"/>
</dbReference>
<feature type="chain" id="PRO_5045485070" evidence="4">
    <location>
        <begin position="25"/>
        <end position="601"/>
    </location>
</feature>
<accession>A0ABT3A443</accession>
<dbReference type="Pfam" id="PF01401">
    <property type="entry name" value="Peptidase_M2"/>
    <property type="match status" value="1"/>
</dbReference>
<dbReference type="PROSITE" id="PS52011">
    <property type="entry name" value="PEPTIDASE_M2"/>
    <property type="match status" value="1"/>
</dbReference>
<dbReference type="Proteomes" id="UP001652504">
    <property type="component" value="Unassembled WGS sequence"/>
</dbReference>
<keyword evidence="2" id="KW-1015">Disulfide bond</keyword>
<evidence type="ECO:0000256" key="1">
    <source>
        <dbReference type="ARBA" id="ARBA00022729"/>
    </source>
</evidence>
<reference evidence="5 6" key="1">
    <citation type="submission" date="2022-10" db="EMBL/GenBank/DDBJ databases">
        <title>Aestuariibacter sp. AA17 isolated from Montipora capitata coral fragment.</title>
        <authorList>
            <person name="Emsley S.A."/>
            <person name="Pfannmuller K.M."/>
            <person name="Loughran R.M."/>
            <person name="Shlafstein M."/>
            <person name="Papke E."/>
            <person name="Saw J.H."/>
            <person name="Ushijima B."/>
            <person name="Videau P."/>
        </authorList>
    </citation>
    <scope>NUCLEOTIDE SEQUENCE [LARGE SCALE GENOMIC DNA]</scope>
    <source>
        <strain evidence="5 6">AA17</strain>
    </source>
</reference>
<evidence type="ECO:0000313" key="5">
    <source>
        <dbReference type="EMBL" id="MCV2883458.1"/>
    </source>
</evidence>
<name>A0ABT3A443_9ALTE</name>
<dbReference type="Gene3D" id="1.10.1370.30">
    <property type="match status" value="1"/>
</dbReference>
<gene>
    <name evidence="5" type="ORF">OE749_01945</name>
</gene>
<evidence type="ECO:0000256" key="4">
    <source>
        <dbReference type="SAM" id="SignalP"/>
    </source>
</evidence>
<keyword evidence="6" id="KW-1185">Reference proteome</keyword>
<keyword evidence="1 4" id="KW-0732">Signal</keyword>
<dbReference type="CDD" id="cd06461">
    <property type="entry name" value="M2_ACE"/>
    <property type="match status" value="1"/>
</dbReference>
<protein>
    <submittedName>
        <fullName evidence="5">M2 family metallopeptidase</fullName>
    </submittedName>
</protein>
<keyword evidence="3" id="KW-0325">Glycoprotein</keyword>
<dbReference type="RefSeq" id="WP_263710656.1">
    <property type="nucleotide sequence ID" value="NZ_JAOWKX010000001.1"/>
</dbReference>
<proteinExistence type="predicted"/>
<comment type="caution">
    <text evidence="5">The sequence shown here is derived from an EMBL/GenBank/DDBJ whole genome shotgun (WGS) entry which is preliminary data.</text>
</comment>
<dbReference type="PRINTS" id="PR00791">
    <property type="entry name" value="PEPDIPTASEA"/>
</dbReference>
<sequence>MQLKRRISAMLISAALGVNAVAHAEQTLTAQDAKNFVDNAQQEIEKLQYPAAQAAWVYSTYINQDSAAVAAYLEERLMSRAAEIAKESAKFNDVEVDADTRRKLDLMRYGLTMPAPADAKASERLSAIGAELQGMYGSGKYCRSEDECFRLTNMSNMMANERDHELLLEIWKGWRDVAPPMKSLYTEQVKIANSGAKELGFDDVSQIWRGGYDMPADDFANELDRLWGQVKPLYNALHCHVRAELGEQYGTDVVPQDKPIPAHLLGNMWAQSWGNIYDIVKPEEKLDVIDVTKALETHGYDEIKMVKQAESFFSSLGFAPLPETFWERSQFKQPADRDVVCHASAWDLDDKDDLRIKMCIQKTGEEFGVIHHELGHNYYQRAYKDQPLLYRGSANDGFHEAIGDTIALSITPKYLKQIGLTDTIPDESNDVGMLLKMALDKIAFVPFGLLVDQWRWRVFSGEITPENYNTAWWELREKYQGVMAPVARPSDAFDPGAKYHVPGNTPYTRYFLAHILQFQFHRELCKIAGDKGPIHRCSIYGSEKAGKALNEMLEMGKSKPWQEALATLTGKEQMDATAIMDYFAPLKTWLDKQNQNRQCGW</sequence>
<feature type="signal peptide" evidence="4">
    <location>
        <begin position="1"/>
        <end position="24"/>
    </location>
</feature>